<dbReference type="PROSITE" id="PS00108">
    <property type="entry name" value="PROTEIN_KINASE_ST"/>
    <property type="match status" value="1"/>
</dbReference>
<dbReference type="GO" id="GO:0005524">
    <property type="term" value="F:ATP binding"/>
    <property type="evidence" value="ECO:0007669"/>
    <property type="project" value="UniProtKB-UniRule"/>
</dbReference>
<dbReference type="InterPro" id="IPR052059">
    <property type="entry name" value="CR_Ser/Thr_kinase"/>
</dbReference>
<dbReference type="AlphaFoldDB" id="A0A438D3Z0"/>
<protein>
    <submittedName>
        <fullName evidence="19">Cold-responsive protein kinase 1</fullName>
    </submittedName>
</protein>
<comment type="subcellular location">
    <subcellularLocation>
        <location evidence="1">Membrane</location>
        <topology evidence="1">Single-pass membrane protein</topology>
    </subcellularLocation>
</comment>
<evidence type="ECO:0000256" key="12">
    <source>
        <dbReference type="ARBA" id="ARBA00023136"/>
    </source>
</evidence>
<dbReference type="GO" id="GO:0016020">
    <property type="term" value="C:membrane"/>
    <property type="evidence" value="ECO:0007669"/>
    <property type="project" value="UniProtKB-SubCell"/>
</dbReference>
<keyword evidence="5" id="KW-0812">Transmembrane</keyword>
<dbReference type="FunFam" id="1.10.510.10:FF:000044">
    <property type="entry name" value="Putative LRR receptor-like serine/threonine-protein kinase"/>
    <property type="match status" value="1"/>
</dbReference>
<organism evidence="19 20">
    <name type="scientific">Vitis vinifera</name>
    <name type="common">Grape</name>
    <dbReference type="NCBI Taxonomy" id="29760"/>
    <lineage>
        <taxon>Eukaryota</taxon>
        <taxon>Viridiplantae</taxon>
        <taxon>Streptophyta</taxon>
        <taxon>Embryophyta</taxon>
        <taxon>Tracheophyta</taxon>
        <taxon>Spermatophyta</taxon>
        <taxon>Magnoliopsida</taxon>
        <taxon>eudicotyledons</taxon>
        <taxon>Gunneridae</taxon>
        <taxon>Pentapetalae</taxon>
        <taxon>rosids</taxon>
        <taxon>Vitales</taxon>
        <taxon>Vitaceae</taxon>
        <taxon>Viteae</taxon>
        <taxon>Vitis</taxon>
    </lineage>
</organism>
<evidence type="ECO:0000256" key="9">
    <source>
        <dbReference type="ARBA" id="ARBA00022777"/>
    </source>
</evidence>
<sequence>MKFSFSFSNCFSPSSPPEVDRSSSSGQETGGNTSENFQVFSYKELKIATDSFHPSNKIGEGGFGSVYKGQLRDGTTVAVKVLSVEIESMRGEREFVSELSALTDIKHENLVTLQGCCVEGASRFLVYDYMENNSLAQTLLGAKQNRMEFGWEARRDISLGVGRGLAYLHEEIQPHIIHRDIKAANILLDQNLAPKISDFGLSKLFVDSRSHISTRVAGTLGYLAPEYALSGRLTRKSDVYSFGVLLLEIISGHSVVEYDLEHGEHYLVEKAWEMYTDNKLLQLVDPTLKDFPEEEAIQFLKVGLLCVQEISGLRPRMSAAVKMLTNEINVNDVHISQPGLLSDLTAVKIGHRRSFPTISSKASTSTSTQSANTNPSLTGSSGPLNTDAVLFDVKSESHR</sequence>
<accession>A0A438D3Z0</accession>
<keyword evidence="11" id="KW-1133">Transmembrane helix</keyword>
<dbReference type="InterPro" id="IPR017441">
    <property type="entry name" value="Protein_kinase_ATP_BS"/>
</dbReference>
<evidence type="ECO:0000256" key="8">
    <source>
        <dbReference type="ARBA" id="ARBA00022741"/>
    </source>
</evidence>
<keyword evidence="6" id="KW-0732">Signal</keyword>
<dbReference type="InterPro" id="IPR008271">
    <property type="entry name" value="Ser/Thr_kinase_AS"/>
</dbReference>
<dbReference type="PROSITE" id="PS50011">
    <property type="entry name" value="PROTEIN_KINASE_DOM"/>
    <property type="match status" value="1"/>
</dbReference>
<feature type="compositionally biased region" description="Low complexity" evidence="17">
    <location>
        <begin position="358"/>
        <end position="376"/>
    </location>
</feature>
<proteinExistence type="inferred from homology"/>
<dbReference type="Proteomes" id="UP000288805">
    <property type="component" value="Unassembled WGS sequence"/>
</dbReference>
<evidence type="ECO:0000313" key="19">
    <source>
        <dbReference type="EMBL" id="RVW30175.1"/>
    </source>
</evidence>
<dbReference type="SMART" id="SM00220">
    <property type="entry name" value="S_TKc"/>
    <property type="match status" value="1"/>
</dbReference>
<reference evidence="19 20" key="1">
    <citation type="journal article" date="2018" name="PLoS Genet.">
        <title>Population sequencing reveals clonal diversity and ancestral inbreeding in the grapevine cultivar Chardonnay.</title>
        <authorList>
            <person name="Roach M.J."/>
            <person name="Johnson D.L."/>
            <person name="Bohlmann J."/>
            <person name="van Vuuren H.J."/>
            <person name="Jones S.J."/>
            <person name="Pretorius I.S."/>
            <person name="Schmidt S.A."/>
            <person name="Borneman A.R."/>
        </authorList>
    </citation>
    <scope>NUCLEOTIDE SEQUENCE [LARGE SCALE GENOMIC DNA]</scope>
    <source>
        <strain evidence="20">cv. Chardonnay</strain>
        <tissue evidence="19">Leaf</tissue>
    </source>
</reference>
<evidence type="ECO:0000256" key="6">
    <source>
        <dbReference type="ARBA" id="ARBA00022729"/>
    </source>
</evidence>
<gene>
    <name evidence="19" type="primary">CRPK1_5</name>
    <name evidence="19" type="ORF">CK203_083193</name>
</gene>
<evidence type="ECO:0000256" key="11">
    <source>
        <dbReference type="ARBA" id="ARBA00022989"/>
    </source>
</evidence>
<dbReference type="FunFam" id="3.30.200.20:FF:000421">
    <property type="entry name" value="Serine/threonine-protein kinase receptor"/>
    <property type="match status" value="1"/>
</dbReference>
<keyword evidence="12" id="KW-0472">Membrane</keyword>
<dbReference type="GO" id="GO:0004674">
    <property type="term" value="F:protein serine/threonine kinase activity"/>
    <property type="evidence" value="ECO:0007669"/>
    <property type="project" value="UniProtKB-KW"/>
</dbReference>
<comment type="caution">
    <text evidence="19">The sequence shown here is derived from an EMBL/GenBank/DDBJ whole genome shotgun (WGS) entry which is preliminary data.</text>
</comment>
<dbReference type="InterPro" id="IPR011009">
    <property type="entry name" value="Kinase-like_dom_sf"/>
</dbReference>
<evidence type="ECO:0000256" key="13">
    <source>
        <dbReference type="ARBA" id="ARBA00023170"/>
    </source>
</evidence>
<keyword evidence="14" id="KW-0325">Glycoprotein</keyword>
<dbReference type="Gene3D" id="1.10.510.10">
    <property type="entry name" value="Transferase(Phosphotransferase) domain 1"/>
    <property type="match status" value="1"/>
</dbReference>
<keyword evidence="2 16" id="KW-0723">Serine/threonine-protein kinase</keyword>
<evidence type="ECO:0000256" key="5">
    <source>
        <dbReference type="ARBA" id="ARBA00022692"/>
    </source>
</evidence>
<feature type="domain" description="Protein kinase" evidence="18">
    <location>
        <begin position="52"/>
        <end position="377"/>
    </location>
</feature>
<keyword evidence="7" id="KW-0677">Repeat</keyword>
<evidence type="ECO:0000256" key="4">
    <source>
        <dbReference type="ARBA" id="ARBA00022679"/>
    </source>
</evidence>
<evidence type="ECO:0000313" key="20">
    <source>
        <dbReference type="Proteomes" id="UP000288805"/>
    </source>
</evidence>
<evidence type="ECO:0000256" key="17">
    <source>
        <dbReference type="SAM" id="MobiDB-lite"/>
    </source>
</evidence>
<evidence type="ECO:0000259" key="18">
    <source>
        <dbReference type="PROSITE" id="PS50011"/>
    </source>
</evidence>
<dbReference type="PROSITE" id="PS00107">
    <property type="entry name" value="PROTEIN_KINASE_ATP"/>
    <property type="match status" value="1"/>
</dbReference>
<dbReference type="SUPFAM" id="SSF56112">
    <property type="entry name" value="Protein kinase-like (PK-like)"/>
    <property type="match status" value="1"/>
</dbReference>
<comment type="similarity">
    <text evidence="16">Belongs to the protein kinase superfamily.</text>
</comment>
<evidence type="ECO:0000256" key="1">
    <source>
        <dbReference type="ARBA" id="ARBA00004167"/>
    </source>
</evidence>
<keyword evidence="9 19" id="KW-0418">Kinase</keyword>
<evidence type="ECO:0000256" key="3">
    <source>
        <dbReference type="ARBA" id="ARBA00022553"/>
    </source>
</evidence>
<dbReference type="Gene3D" id="3.30.200.20">
    <property type="entry name" value="Phosphorylase Kinase, domain 1"/>
    <property type="match status" value="1"/>
</dbReference>
<feature type="compositionally biased region" description="Low complexity" evidence="17">
    <location>
        <begin position="1"/>
        <end position="13"/>
    </location>
</feature>
<evidence type="ECO:0000256" key="16">
    <source>
        <dbReference type="RuleBase" id="RU000304"/>
    </source>
</evidence>
<evidence type="ECO:0000256" key="7">
    <source>
        <dbReference type="ARBA" id="ARBA00022737"/>
    </source>
</evidence>
<keyword evidence="3" id="KW-0597">Phosphoprotein</keyword>
<keyword evidence="8 15" id="KW-0547">Nucleotide-binding</keyword>
<dbReference type="InterPro" id="IPR000719">
    <property type="entry name" value="Prot_kinase_dom"/>
</dbReference>
<evidence type="ECO:0000256" key="2">
    <source>
        <dbReference type="ARBA" id="ARBA00022527"/>
    </source>
</evidence>
<keyword evidence="4" id="KW-0808">Transferase</keyword>
<evidence type="ECO:0000256" key="14">
    <source>
        <dbReference type="ARBA" id="ARBA00023180"/>
    </source>
</evidence>
<name>A0A438D3Z0_VITVI</name>
<feature type="region of interest" description="Disordered" evidence="17">
    <location>
        <begin position="1"/>
        <end position="34"/>
    </location>
</feature>
<feature type="binding site" evidence="15">
    <location>
        <position position="80"/>
    </location>
    <ligand>
        <name>ATP</name>
        <dbReference type="ChEBI" id="CHEBI:30616"/>
    </ligand>
</feature>
<evidence type="ECO:0000256" key="15">
    <source>
        <dbReference type="PROSITE-ProRule" id="PRU10141"/>
    </source>
</evidence>
<evidence type="ECO:0000256" key="10">
    <source>
        <dbReference type="ARBA" id="ARBA00022840"/>
    </source>
</evidence>
<dbReference type="Pfam" id="PF00069">
    <property type="entry name" value="Pkinase"/>
    <property type="match status" value="1"/>
</dbReference>
<dbReference type="CDD" id="cd14066">
    <property type="entry name" value="STKc_IRAK"/>
    <property type="match status" value="1"/>
</dbReference>
<dbReference type="PANTHER" id="PTHR47973">
    <property type="entry name" value="CYSTEINE-RICH RECEPTOR-LIKE PROTEIN KINASE 3"/>
    <property type="match status" value="1"/>
</dbReference>
<keyword evidence="10 15" id="KW-0067">ATP-binding</keyword>
<keyword evidence="13" id="KW-0675">Receptor</keyword>
<dbReference type="EMBL" id="QGNW01001809">
    <property type="protein sequence ID" value="RVW30175.1"/>
    <property type="molecule type" value="Genomic_DNA"/>
</dbReference>
<feature type="region of interest" description="Disordered" evidence="17">
    <location>
        <begin position="358"/>
        <end position="399"/>
    </location>
</feature>